<evidence type="ECO:0000256" key="2">
    <source>
        <dbReference type="ARBA" id="ARBA00001946"/>
    </source>
</evidence>
<evidence type="ECO:0000259" key="8">
    <source>
        <dbReference type="PROSITE" id="PS51462"/>
    </source>
</evidence>
<name>A0ABP8J889_9ACTN</name>
<evidence type="ECO:0000256" key="3">
    <source>
        <dbReference type="ARBA" id="ARBA00006506"/>
    </source>
</evidence>
<dbReference type="Gene3D" id="3.90.79.10">
    <property type="entry name" value="Nucleoside Triphosphate Pyrophosphohydrolase"/>
    <property type="match status" value="1"/>
</dbReference>
<keyword evidence="4" id="KW-0479">Metal-binding</keyword>
<evidence type="ECO:0000256" key="1">
    <source>
        <dbReference type="ARBA" id="ARBA00001936"/>
    </source>
</evidence>
<comment type="cofactor">
    <cofactor evidence="1">
        <name>Mn(2+)</name>
        <dbReference type="ChEBI" id="CHEBI:29035"/>
    </cofactor>
</comment>
<reference evidence="10" key="1">
    <citation type="journal article" date="2019" name="Int. J. Syst. Evol. Microbiol.">
        <title>The Global Catalogue of Microorganisms (GCM) 10K type strain sequencing project: providing services to taxonomists for standard genome sequencing and annotation.</title>
        <authorList>
            <consortium name="The Broad Institute Genomics Platform"/>
            <consortium name="The Broad Institute Genome Sequencing Center for Infectious Disease"/>
            <person name="Wu L."/>
            <person name="Ma J."/>
        </authorList>
    </citation>
    <scope>NUCLEOTIDE SEQUENCE [LARGE SCALE GENOMIC DNA]</scope>
    <source>
        <strain evidence="10">JCM 17688</strain>
    </source>
</reference>
<keyword evidence="7" id="KW-0464">Manganese</keyword>
<evidence type="ECO:0000313" key="9">
    <source>
        <dbReference type="EMBL" id="GAA4386760.1"/>
    </source>
</evidence>
<evidence type="ECO:0000256" key="4">
    <source>
        <dbReference type="ARBA" id="ARBA00022723"/>
    </source>
</evidence>
<dbReference type="Pfam" id="PF00293">
    <property type="entry name" value="NUDIX"/>
    <property type="match status" value="1"/>
</dbReference>
<dbReference type="PANTHER" id="PTHR12992:SF11">
    <property type="entry name" value="MITOCHONDRIAL COENZYME A DIPHOSPHATASE NUDT8"/>
    <property type="match status" value="1"/>
</dbReference>
<dbReference type="RefSeq" id="WP_344991871.1">
    <property type="nucleotide sequence ID" value="NZ_BAABFR010000010.1"/>
</dbReference>
<accession>A0ABP8J889</accession>
<evidence type="ECO:0000256" key="5">
    <source>
        <dbReference type="ARBA" id="ARBA00022801"/>
    </source>
</evidence>
<comment type="similarity">
    <text evidence="3">Belongs to the Nudix hydrolase family. PCD1 subfamily.</text>
</comment>
<dbReference type="PROSITE" id="PS01293">
    <property type="entry name" value="NUDIX_COA"/>
    <property type="match status" value="1"/>
</dbReference>
<comment type="caution">
    <text evidence="9">The sequence shown here is derived from an EMBL/GenBank/DDBJ whole genome shotgun (WGS) entry which is preliminary data.</text>
</comment>
<dbReference type="Proteomes" id="UP001500635">
    <property type="component" value="Unassembled WGS sequence"/>
</dbReference>
<dbReference type="SUPFAM" id="SSF55811">
    <property type="entry name" value="Nudix"/>
    <property type="match status" value="1"/>
</dbReference>
<dbReference type="InterPro" id="IPR015797">
    <property type="entry name" value="NUDIX_hydrolase-like_dom_sf"/>
</dbReference>
<dbReference type="PANTHER" id="PTHR12992">
    <property type="entry name" value="NUDIX HYDROLASE"/>
    <property type="match status" value="1"/>
</dbReference>
<evidence type="ECO:0000256" key="6">
    <source>
        <dbReference type="ARBA" id="ARBA00022842"/>
    </source>
</evidence>
<dbReference type="EMBL" id="BAABFR010000010">
    <property type="protein sequence ID" value="GAA4386760.1"/>
    <property type="molecule type" value="Genomic_DNA"/>
</dbReference>
<sequence>MSPDVRVSVDSAPVWMRQLLGALPEVPAHMRHRGGAVAAALTVRRPRLASVLMLFEGSEAGVSGPSTPPADATVLLTQRATALRQHSGQVAFPGGKRDDGDADDVAVALREAWEETGLAPDTVQVLATLDPLDVPVSSFVVTPVLATTTRPSPVGVVDPGETALVRRVPLRELVDPANRFMVRKAGYSGPAFAAGPMLVWGFTGGLLNALITAAGWEIPWDTRDVRSLNDELHAAARRAAAWADAGAATADRPGG</sequence>
<keyword evidence="5" id="KW-0378">Hydrolase</keyword>
<keyword evidence="6" id="KW-0460">Magnesium</keyword>
<evidence type="ECO:0000256" key="7">
    <source>
        <dbReference type="ARBA" id="ARBA00023211"/>
    </source>
</evidence>
<dbReference type="CDD" id="cd03426">
    <property type="entry name" value="NUDIX_CoAse_Nudt7"/>
    <property type="match status" value="1"/>
</dbReference>
<keyword evidence="10" id="KW-1185">Reference proteome</keyword>
<comment type="cofactor">
    <cofactor evidence="2">
        <name>Mg(2+)</name>
        <dbReference type="ChEBI" id="CHEBI:18420"/>
    </cofactor>
</comment>
<dbReference type="InterPro" id="IPR000086">
    <property type="entry name" value="NUDIX_hydrolase_dom"/>
</dbReference>
<gene>
    <name evidence="9" type="ORF">GCM10023147_10450</name>
</gene>
<feature type="domain" description="Nudix hydrolase" evidence="8">
    <location>
        <begin position="45"/>
        <end position="193"/>
    </location>
</feature>
<protein>
    <submittedName>
        <fullName evidence="9">CoA pyrophosphatase</fullName>
    </submittedName>
</protein>
<proteinExistence type="inferred from homology"/>
<dbReference type="PROSITE" id="PS51462">
    <property type="entry name" value="NUDIX"/>
    <property type="match status" value="1"/>
</dbReference>
<evidence type="ECO:0000313" key="10">
    <source>
        <dbReference type="Proteomes" id="UP001500635"/>
    </source>
</evidence>
<organism evidence="9 10">
    <name type="scientific">Tsukamurella soli</name>
    <dbReference type="NCBI Taxonomy" id="644556"/>
    <lineage>
        <taxon>Bacteria</taxon>
        <taxon>Bacillati</taxon>
        <taxon>Actinomycetota</taxon>
        <taxon>Actinomycetes</taxon>
        <taxon>Mycobacteriales</taxon>
        <taxon>Tsukamurellaceae</taxon>
        <taxon>Tsukamurella</taxon>
    </lineage>
</organism>
<dbReference type="InterPro" id="IPR000059">
    <property type="entry name" value="NUDIX_hydrolase_NudL_CS"/>
</dbReference>
<dbReference type="InterPro" id="IPR045121">
    <property type="entry name" value="CoAse"/>
</dbReference>